<feature type="region of interest" description="Disordered" evidence="7">
    <location>
        <begin position="656"/>
        <end position="689"/>
    </location>
</feature>
<dbReference type="InterPro" id="IPR027417">
    <property type="entry name" value="P-loop_NTPase"/>
</dbReference>
<keyword evidence="11" id="KW-1185">Reference proteome</keyword>
<dbReference type="OrthoDB" id="10253254at2759"/>
<dbReference type="GO" id="GO:0005730">
    <property type="term" value="C:nucleolus"/>
    <property type="evidence" value="ECO:0007669"/>
    <property type="project" value="TreeGrafter"/>
</dbReference>
<dbReference type="PANTHER" id="PTHR18934">
    <property type="entry name" value="ATP-DEPENDENT RNA HELICASE"/>
    <property type="match status" value="1"/>
</dbReference>
<dbReference type="EC" id="3.6.4.13" evidence="1"/>
<protein>
    <recommendedName>
        <fullName evidence="1">RNA helicase</fullName>
        <ecNumber evidence="1">3.6.4.13</ecNumber>
    </recommendedName>
</protein>
<dbReference type="Pfam" id="PF00271">
    <property type="entry name" value="Helicase_C"/>
    <property type="match status" value="1"/>
</dbReference>
<evidence type="ECO:0000256" key="3">
    <source>
        <dbReference type="ARBA" id="ARBA00022801"/>
    </source>
</evidence>
<feature type="region of interest" description="Disordered" evidence="7">
    <location>
        <begin position="23"/>
        <end position="69"/>
    </location>
</feature>
<dbReference type="InterPro" id="IPR007502">
    <property type="entry name" value="Helicase-assoc_dom"/>
</dbReference>
<feature type="compositionally biased region" description="Basic and acidic residues" evidence="7">
    <location>
        <begin position="656"/>
        <end position="667"/>
    </location>
</feature>
<feature type="compositionally biased region" description="Acidic residues" evidence="7">
    <location>
        <begin position="668"/>
        <end position="689"/>
    </location>
</feature>
<keyword evidence="4 10" id="KW-0347">Helicase</keyword>
<keyword evidence="3" id="KW-0378">Hydrolase</keyword>
<dbReference type="Pfam" id="PF07717">
    <property type="entry name" value="OB_NTP_bind"/>
    <property type="match status" value="1"/>
</dbReference>
<dbReference type="SMART" id="SM00847">
    <property type="entry name" value="HA2"/>
    <property type="match status" value="1"/>
</dbReference>
<gene>
    <name evidence="10" type="ORF">Acr_13g0000930</name>
</gene>
<dbReference type="CDD" id="cd18791">
    <property type="entry name" value="SF2_C_RHA"/>
    <property type="match status" value="1"/>
</dbReference>
<evidence type="ECO:0000256" key="7">
    <source>
        <dbReference type="SAM" id="MobiDB-lite"/>
    </source>
</evidence>
<evidence type="ECO:0000259" key="9">
    <source>
        <dbReference type="PROSITE" id="PS51194"/>
    </source>
</evidence>
<evidence type="ECO:0000313" key="10">
    <source>
        <dbReference type="EMBL" id="GFY98692.1"/>
    </source>
</evidence>
<reference evidence="10 11" key="1">
    <citation type="submission" date="2019-07" db="EMBL/GenBank/DDBJ databases">
        <title>De Novo Assembly of kiwifruit Actinidia rufa.</title>
        <authorList>
            <person name="Sugita-Konishi S."/>
            <person name="Sato K."/>
            <person name="Mori E."/>
            <person name="Abe Y."/>
            <person name="Kisaki G."/>
            <person name="Hamano K."/>
            <person name="Suezawa K."/>
            <person name="Otani M."/>
            <person name="Fukuda T."/>
            <person name="Manabe T."/>
            <person name="Gomi K."/>
            <person name="Tabuchi M."/>
            <person name="Akimitsu K."/>
            <person name="Kataoka I."/>
        </authorList>
    </citation>
    <scope>NUCLEOTIDE SEQUENCE [LARGE SCALE GENOMIC DNA]</scope>
    <source>
        <strain evidence="11">cv. Fuchu</strain>
    </source>
</reference>
<dbReference type="PROSITE" id="PS51192">
    <property type="entry name" value="HELICASE_ATP_BIND_1"/>
    <property type="match status" value="1"/>
</dbReference>
<evidence type="ECO:0000259" key="8">
    <source>
        <dbReference type="PROSITE" id="PS51192"/>
    </source>
</evidence>
<dbReference type="EMBL" id="BJWL01000013">
    <property type="protein sequence ID" value="GFY98692.1"/>
    <property type="molecule type" value="Genomic_DNA"/>
</dbReference>
<evidence type="ECO:0000256" key="4">
    <source>
        <dbReference type="ARBA" id="ARBA00022806"/>
    </source>
</evidence>
<dbReference type="InterPro" id="IPR056371">
    <property type="entry name" value="DHX37-like_C"/>
</dbReference>
<dbReference type="Proteomes" id="UP000585474">
    <property type="component" value="Unassembled WGS sequence"/>
</dbReference>
<dbReference type="GO" id="GO:0003723">
    <property type="term" value="F:RNA binding"/>
    <property type="evidence" value="ECO:0007669"/>
    <property type="project" value="TreeGrafter"/>
</dbReference>
<comment type="caution">
    <text evidence="10">The sequence shown here is derived from an EMBL/GenBank/DDBJ whole genome shotgun (WGS) entry which is preliminary data.</text>
</comment>
<organism evidence="10 11">
    <name type="scientific">Actinidia rufa</name>
    <dbReference type="NCBI Taxonomy" id="165716"/>
    <lineage>
        <taxon>Eukaryota</taxon>
        <taxon>Viridiplantae</taxon>
        <taxon>Streptophyta</taxon>
        <taxon>Embryophyta</taxon>
        <taxon>Tracheophyta</taxon>
        <taxon>Spermatophyta</taxon>
        <taxon>Magnoliopsida</taxon>
        <taxon>eudicotyledons</taxon>
        <taxon>Gunneridae</taxon>
        <taxon>Pentapetalae</taxon>
        <taxon>asterids</taxon>
        <taxon>Ericales</taxon>
        <taxon>Actinidiaceae</taxon>
        <taxon>Actinidia</taxon>
    </lineage>
</organism>
<dbReference type="GO" id="GO:0003724">
    <property type="term" value="F:RNA helicase activity"/>
    <property type="evidence" value="ECO:0007669"/>
    <property type="project" value="UniProtKB-EC"/>
</dbReference>
<evidence type="ECO:0000256" key="6">
    <source>
        <dbReference type="ARBA" id="ARBA00047984"/>
    </source>
</evidence>
<evidence type="ECO:0000256" key="1">
    <source>
        <dbReference type="ARBA" id="ARBA00012552"/>
    </source>
</evidence>
<dbReference type="PROSITE" id="PS51194">
    <property type="entry name" value="HELICASE_CTER"/>
    <property type="match status" value="1"/>
</dbReference>
<dbReference type="PANTHER" id="PTHR18934:SF99">
    <property type="entry name" value="ATP-DEPENDENT RNA HELICASE DHX37-RELATED"/>
    <property type="match status" value="1"/>
</dbReference>
<sequence length="1400" mass="157283">MEACFEVEGQSGHFKCDQDLWSANSGGDSNAIMLPEKKRNKKKGKSQVHEQLKTKKNPKLTKSQKRKLKKIEEEKEKARLLSESIETLEKYKIQEDAYSLMWSSRNLGQVETVRERRRRAVQFSKVGLAVPHQPFKRKAAVCEIELDSDANHSVQLDENEFQQPVTADREIIPSLPIPFGSSEGLFCSNGLGTVDEFGATLPVEEFTNKNSDTYMQEDSQDSPPTWRQINRSTDQAYECPEMHISNTTNLADCPPQRVLSAPVVVHVSRPKELENKRKDLPIVMMEQEIMEAINENITVIICGETGCGKTTQVPQFLYEAGFGSGQSSVRRGIIGVTQPRRVAVLATAKRVAFELGFRLGKEVGFQVRHDRRIGDSCSIKFMTDGILLREVQRTEAEAEQIERPRQRRRNINGKCYVRLQTAGGCRNLQEAPGGCRNIQEAAGGCKRQQKGCKRQQGLHPALAAGVASGGSRGDEAHERSLNTDILIGMLSRVIQQRQIIYDEQQHKIISGDRISPESMISPLKLVLMSATLRVEDFVSGTRIFRNPPPVIEVPTRQYPVTIHFSKRTEIVDYIGQAYKKVLSIHKRLPTGGILVFVTGQREVEYLCRLLRKASKELVEKSSNRNMEKEVSKESAGNAIEEYDMNEVNEAFEMHGNSHHDQTDRFSSYDEDLGDFDDNESDFSDDLGTDSDLEGIDDADLLNEETETHNDLSEVFGEGSLVSLKAAFEVLAGKTTSNPHSDEKLIVPSSPKVCSSQSIPCVEEKRNGANGLCAGAMCVLPLYAMLPASAQLRVFEEIKEGERLVVVATNVAETSLTIPGIKYVVDTGREKVKNYNSSNGMETYEIQWISKASAAQRAGRAGRTGPGHCYRLYSSSVFNNIFLDFSSAEISKIPVDGVVLLMKSIGVHKVSNFPFPTPPEATALSEAERCLSTLEALDTNGRLTPLGMAMAQYPMSPRHSRMLLTVVQIMRKVKTYARANLVLGYTVAAAASLSLSNPFIMQFEGSHTDTNVLKKDEKSDSGDSKKTKDKEEKLRRKNLKEFAKQSRAKFSNPCSDVLTIAYALQCFELSGNPVDFCNEHALHLKTMEEMSKLRKQLLQLVFNQNFNGRQEEFSWTHGTMEDVERAWRVSSDKHCLLLNEEELLGQAICAGWADRVAKRIKGVTSSGGDRKVNAVRYQACMVKETVFLHRWSSVSRSAPEFLVYSELLYTKRPYIHGATSVKSDWLVKYAKSLCTFSAPLEDPKPYYDSLTDQVFNWVVPTFGPHLWRLPLHGAPILDNVHRVAAFAFSLLEGHVLPCLKSVRKFMAAPPASILRPEASGQRRVGNLLNKLKTRSRVIDSCAMLREAWNENPSELHSEVRNWFQEGFLDQFEDLWAKMQHEVLLDPKERFPKRTKRERKDK</sequence>
<dbReference type="InterPro" id="IPR014001">
    <property type="entry name" value="Helicase_ATP-bd"/>
</dbReference>
<dbReference type="SUPFAM" id="SSF52540">
    <property type="entry name" value="P-loop containing nucleoside triphosphate hydrolases"/>
    <property type="match status" value="2"/>
</dbReference>
<comment type="catalytic activity">
    <reaction evidence="6">
        <text>ATP + H2O = ADP + phosphate + H(+)</text>
        <dbReference type="Rhea" id="RHEA:13065"/>
        <dbReference type="ChEBI" id="CHEBI:15377"/>
        <dbReference type="ChEBI" id="CHEBI:15378"/>
        <dbReference type="ChEBI" id="CHEBI:30616"/>
        <dbReference type="ChEBI" id="CHEBI:43474"/>
        <dbReference type="ChEBI" id="CHEBI:456216"/>
        <dbReference type="EC" id="3.6.4.13"/>
    </reaction>
</comment>
<dbReference type="GO" id="GO:0000462">
    <property type="term" value="P:maturation of SSU-rRNA from tricistronic rRNA transcript (SSU-rRNA, 5.8S rRNA, LSU-rRNA)"/>
    <property type="evidence" value="ECO:0007669"/>
    <property type="project" value="TreeGrafter"/>
</dbReference>
<dbReference type="InterPro" id="IPR011709">
    <property type="entry name" value="DEAD-box_helicase_OB_fold"/>
</dbReference>
<proteinExistence type="predicted"/>
<keyword evidence="2" id="KW-0547">Nucleotide-binding</keyword>
<feature type="compositionally biased region" description="Basic residues" evidence="7">
    <location>
        <begin position="54"/>
        <end position="69"/>
    </location>
</feature>
<name>A0A7J0FJ23_9ERIC</name>
<dbReference type="FunFam" id="1.20.120.1080:FF:000021">
    <property type="entry name" value="ATP-dependent RNA helicase DEAH13"/>
    <property type="match status" value="1"/>
</dbReference>
<evidence type="ECO:0000256" key="2">
    <source>
        <dbReference type="ARBA" id="ARBA00022741"/>
    </source>
</evidence>
<evidence type="ECO:0000313" key="11">
    <source>
        <dbReference type="Proteomes" id="UP000585474"/>
    </source>
</evidence>
<dbReference type="SMART" id="SM00490">
    <property type="entry name" value="HELICc"/>
    <property type="match status" value="1"/>
</dbReference>
<dbReference type="InterPro" id="IPR001650">
    <property type="entry name" value="Helicase_C-like"/>
</dbReference>
<dbReference type="Pfam" id="PF04408">
    <property type="entry name" value="WHD_HA2"/>
    <property type="match status" value="1"/>
</dbReference>
<accession>A0A7J0FJ23</accession>
<dbReference type="Gene3D" id="3.40.50.300">
    <property type="entry name" value="P-loop containing nucleotide triphosphate hydrolases"/>
    <property type="match status" value="4"/>
</dbReference>
<evidence type="ECO:0000256" key="5">
    <source>
        <dbReference type="ARBA" id="ARBA00022840"/>
    </source>
</evidence>
<dbReference type="InterPro" id="IPR048333">
    <property type="entry name" value="HA2_WH"/>
</dbReference>
<dbReference type="Gene3D" id="1.20.120.1080">
    <property type="match status" value="1"/>
</dbReference>
<dbReference type="GO" id="GO:0005524">
    <property type="term" value="F:ATP binding"/>
    <property type="evidence" value="ECO:0007669"/>
    <property type="project" value="UniProtKB-KW"/>
</dbReference>
<feature type="domain" description="Helicase C-terminal" evidence="9">
    <location>
        <begin position="722"/>
        <end position="905"/>
    </location>
</feature>
<dbReference type="GO" id="GO:0016787">
    <property type="term" value="F:hydrolase activity"/>
    <property type="evidence" value="ECO:0007669"/>
    <property type="project" value="UniProtKB-KW"/>
</dbReference>
<feature type="region of interest" description="Disordered" evidence="7">
    <location>
        <begin position="1011"/>
        <end position="1032"/>
    </location>
</feature>
<dbReference type="Pfam" id="PF23362">
    <property type="entry name" value="DHX37_C"/>
    <property type="match status" value="1"/>
</dbReference>
<dbReference type="SMART" id="SM00487">
    <property type="entry name" value="DEXDc"/>
    <property type="match status" value="1"/>
</dbReference>
<dbReference type="Pfam" id="PF21010">
    <property type="entry name" value="HA2_C"/>
    <property type="match status" value="1"/>
</dbReference>
<feature type="domain" description="Helicase ATP-binding" evidence="8">
    <location>
        <begin position="290"/>
        <end position="550"/>
    </location>
</feature>
<keyword evidence="5" id="KW-0067">ATP-binding</keyword>
<dbReference type="FunFam" id="3.40.50.300:FF:001764">
    <property type="entry name" value="ATP-dependent RNA helicase DEAH13"/>
    <property type="match status" value="1"/>
</dbReference>